<protein>
    <recommendedName>
        <fullName evidence="10">Fluoride-specific ion channel FluC</fullName>
    </recommendedName>
</protein>
<evidence type="ECO:0000256" key="3">
    <source>
        <dbReference type="ARBA" id="ARBA00022692"/>
    </source>
</evidence>
<keyword evidence="3 10" id="KW-0812">Transmembrane</keyword>
<dbReference type="EMBL" id="AP012052">
    <property type="protein sequence ID" value="BAJ74119.1"/>
    <property type="molecule type" value="Genomic_DNA"/>
</dbReference>
<keyword evidence="10" id="KW-0915">Sodium</keyword>
<evidence type="ECO:0000313" key="11">
    <source>
        <dbReference type="EMBL" id="BAJ74119.1"/>
    </source>
</evidence>
<dbReference type="PANTHER" id="PTHR28259">
    <property type="entry name" value="FLUORIDE EXPORT PROTEIN 1-RELATED"/>
    <property type="match status" value="1"/>
</dbReference>
<reference key="2">
    <citation type="submission" date="2011-02" db="EMBL/GenBank/DDBJ databases">
        <title>Genome sequence of Microbacterium testaceum StLB037.</title>
        <authorList>
            <person name="Morohoshi T."/>
            <person name="Wang W.Z."/>
            <person name="Someya N."/>
            <person name="Ikeda T."/>
        </authorList>
    </citation>
    <scope>NUCLEOTIDE SEQUENCE</scope>
    <source>
        <strain>StLB037</strain>
    </source>
</reference>
<keyword evidence="10" id="KW-0997">Cell inner membrane</keyword>
<feature type="binding site" evidence="10">
    <location>
        <position position="75"/>
    </location>
    <ligand>
        <name>Na(+)</name>
        <dbReference type="ChEBI" id="CHEBI:29101"/>
        <note>structural</note>
    </ligand>
</feature>
<name>E8N6H1_MICTS</name>
<comment type="subcellular location">
    <subcellularLocation>
        <location evidence="10">Cell inner membrane</location>
        <topology evidence="10">Multi-pass membrane protein</topology>
    </subcellularLocation>
    <subcellularLocation>
        <location evidence="1">Cell membrane</location>
        <topology evidence="1">Multi-pass membrane protein</topology>
    </subcellularLocation>
</comment>
<dbReference type="HAMAP" id="MF_00454">
    <property type="entry name" value="FluC"/>
    <property type="match status" value="1"/>
</dbReference>
<gene>
    <name evidence="10" type="primary">fluC</name>
    <name evidence="10" type="synonym">crcB</name>
    <name evidence="11" type="ordered locus">MTES_1155</name>
</gene>
<evidence type="ECO:0000313" key="12">
    <source>
        <dbReference type="Proteomes" id="UP000008975"/>
    </source>
</evidence>
<dbReference type="GO" id="GO:0046872">
    <property type="term" value="F:metal ion binding"/>
    <property type="evidence" value="ECO:0007669"/>
    <property type="project" value="UniProtKB-KW"/>
</dbReference>
<sequence length="121" mass="12335">MTPLVFVAVALAGGVGAAARYVLDVAIRRRTGESFPWGILVVNLSGALVLGILSRLPADEAWRWILGTGLLGGYTTFSAVAVATALFAEEGRTRTATVYAVASFVGSVVAALAGIGIGSLL</sequence>
<reference evidence="11 12" key="1">
    <citation type="journal article" date="2011" name="J. Bacteriol.">
        <title>Genome sequence of Microbacterium testaceum StLB037, an N-acylhomoserine lactone-degrading bacterium isolated from potato leaves.</title>
        <authorList>
            <person name="Morohoshi T."/>
            <person name="Wang W.-Z."/>
            <person name="Someya N."/>
            <person name="Ikeda T."/>
        </authorList>
    </citation>
    <scope>NUCLEOTIDE SEQUENCE [LARGE SCALE GENOMIC DNA]</scope>
    <source>
        <strain evidence="11 12">StLB037</strain>
    </source>
</reference>
<evidence type="ECO:0000256" key="9">
    <source>
        <dbReference type="ARBA" id="ARBA00049940"/>
    </source>
</evidence>
<dbReference type="KEGG" id="mts:MTES_1155"/>
<evidence type="ECO:0000256" key="1">
    <source>
        <dbReference type="ARBA" id="ARBA00004651"/>
    </source>
</evidence>
<evidence type="ECO:0000256" key="8">
    <source>
        <dbReference type="ARBA" id="ARBA00035585"/>
    </source>
</evidence>
<dbReference type="STRING" id="979556.MTES_1155"/>
<dbReference type="Pfam" id="PF02537">
    <property type="entry name" value="CRCB"/>
    <property type="match status" value="1"/>
</dbReference>
<keyword evidence="6 10" id="KW-0407">Ion channel</keyword>
<evidence type="ECO:0000256" key="2">
    <source>
        <dbReference type="ARBA" id="ARBA00022475"/>
    </source>
</evidence>
<proteinExistence type="inferred from homology"/>
<keyword evidence="10" id="KW-0479">Metal-binding</keyword>
<keyword evidence="5 10" id="KW-0472">Membrane</keyword>
<dbReference type="GO" id="GO:0140114">
    <property type="term" value="P:cellular detoxification of fluoride"/>
    <property type="evidence" value="ECO:0007669"/>
    <property type="project" value="UniProtKB-UniRule"/>
</dbReference>
<keyword evidence="10" id="KW-0813">Transport</keyword>
<organism evidence="11 12">
    <name type="scientific">Microbacterium testaceum (strain StLB037)</name>
    <dbReference type="NCBI Taxonomy" id="979556"/>
    <lineage>
        <taxon>Bacteria</taxon>
        <taxon>Bacillati</taxon>
        <taxon>Actinomycetota</taxon>
        <taxon>Actinomycetes</taxon>
        <taxon>Micrococcales</taxon>
        <taxon>Microbacteriaceae</taxon>
        <taxon>Microbacterium</taxon>
    </lineage>
</organism>
<accession>E8N6H1</accession>
<comment type="similarity">
    <text evidence="7 10">Belongs to the fluoride channel Fluc/FEX (TC 1.A.43) family.</text>
</comment>
<dbReference type="eggNOG" id="COG0239">
    <property type="taxonomic scope" value="Bacteria"/>
</dbReference>
<keyword evidence="2 10" id="KW-1003">Cell membrane</keyword>
<dbReference type="GO" id="GO:0062054">
    <property type="term" value="F:fluoride channel activity"/>
    <property type="evidence" value="ECO:0007669"/>
    <property type="project" value="UniProtKB-UniRule"/>
</dbReference>
<comment type="catalytic activity">
    <reaction evidence="8">
        <text>fluoride(in) = fluoride(out)</text>
        <dbReference type="Rhea" id="RHEA:76159"/>
        <dbReference type="ChEBI" id="CHEBI:17051"/>
    </reaction>
    <physiologicalReaction direction="left-to-right" evidence="8">
        <dbReference type="Rhea" id="RHEA:76160"/>
    </physiologicalReaction>
</comment>
<evidence type="ECO:0000256" key="4">
    <source>
        <dbReference type="ARBA" id="ARBA00022989"/>
    </source>
</evidence>
<dbReference type="GO" id="GO:0005886">
    <property type="term" value="C:plasma membrane"/>
    <property type="evidence" value="ECO:0007669"/>
    <property type="project" value="UniProtKB-SubCell"/>
</dbReference>
<feature type="transmembrane region" description="Helical" evidence="10">
    <location>
        <begin position="35"/>
        <end position="53"/>
    </location>
</feature>
<evidence type="ECO:0000256" key="5">
    <source>
        <dbReference type="ARBA" id="ARBA00023136"/>
    </source>
</evidence>
<dbReference type="InterPro" id="IPR003691">
    <property type="entry name" value="FluC"/>
</dbReference>
<comment type="function">
    <text evidence="9 10">Fluoride-specific ion channel. Important for reducing fluoride concentration in the cell, thus reducing its toxicity.</text>
</comment>
<dbReference type="Proteomes" id="UP000008975">
    <property type="component" value="Chromosome"/>
</dbReference>
<keyword evidence="10" id="KW-0406">Ion transport</keyword>
<feature type="transmembrane region" description="Helical" evidence="10">
    <location>
        <begin position="99"/>
        <end position="120"/>
    </location>
</feature>
<dbReference type="RefSeq" id="WP_013584246.1">
    <property type="nucleotide sequence ID" value="NC_015125.1"/>
</dbReference>
<feature type="transmembrane region" description="Helical" evidence="10">
    <location>
        <begin position="65"/>
        <end position="87"/>
    </location>
</feature>
<comment type="activity regulation">
    <text evidence="10">Na(+) is not transported, but it plays an essential structural role and its presence is essential for fluoride channel function.</text>
</comment>
<dbReference type="AlphaFoldDB" id="E8N6H1"/>
<dbReference type="OrthoDB" id="5148600at2"/>
<keyword evidence="4 10" id="KW-1133">Transmembrane helix</keyword>
<evidence type="ECO:0000256" key="7">
    <source>
        <dbReference type="ARBA" id="ARBA00035120"/>
    </source>
</evidence>
<feature type="binding site" evidence="10">
    <location>
        <position position="72"/>
    </location>
    <ligand>
        <name>Na(+)</name>
        <dbReference type="ChEBI" id="CHEBI:29101"/>
        <note>structural</note>
    </ligand>
</feature>
<dbReference type="HOGENOM" id="CLU_114342_2_3_11"/>
<evidence type="ECO:0000256" key="10">
    <source>
        <dbReference type="HAMAP-Rule" id="MF_00454"/>
    </source>
</evidence>
<evidence type="ECO:0000256" key="6">
    <source>
        <dbReference type="ARBA" id="ARBA00023303"/>
    </source>
</evidence>
<dbReference type="PANTHER" id="PTHR28259:SF1">
    <property type="entry name" value="FLUORIDE EXPORT PROTEIN 1-RELATED"/>
    <property type="match status" value="1"/>
</dbReference>